<evidence type="ECO:0000313" key="5">
    <source>
        <dbReference type="EMBL" id="BAK33400.1"/>
    </source>
</evidence>
<keyword evidence="2" id="KW-0489">Methyltransferase</keyword>
<comment type="similarity">
    <text evidence="1">Belongs to the methyltransferase superfamily.</text>
</comment>
<dbReference type="GO" id="GO:0032259">
    <property type="term" value="P:methylation"/>
    <property type="evidence" value="ECO:0007669"/>
    <property type="project" value="UniProtKB-KW"/>
</dbReference>
<feature type="domain" description="Methyltransferase type 11" evidence="4">
    <location>
        <begin position="51"/>
        <end position="139"/>
    </location>
</feature>
<dbReference type="Gene3D" id="3.40.50.150">
    <property type="entry name" value="Vaccinia Virus protein VP39"/>
    <property type="match status" value="1"/>
</dbReference>
<keyword evidence="3" id="KW-0808">Transferase</keyword>
<dbReference type="eggNOG" id="COG4106">
    <property type="taxonomic scope" value="Bacteria"/>
</dbReference>
<evidence type="ECO:0000256" key="1">
    <source>
        <dbReference type="ARBA" id="ARBA00008361"/>
    </source>
</evidence>
<evidence type="ECO:0000259" key="4">
    <source>
        <dbReference type="Pfam" id="PF08241"/>
    </source>
</evidence>
<dbReference type="CDD" id="cd02440">
    <property type="entry name" value="AdoMet_MTases"/>
    <property type="match status" value="1"/>
</dbReference>
<protein>
    <recommendedName>
        <fullName evidence="4">Methyltransferase type 11 domain-containing protein</fullName>
    </recommendedName>
</protein>
<evidence type="ECO:0000256" key="3">
    <source>
        <dbReference type="ARBA" id="ARBA00022679"/>
    </source>
</evidence>
<dbReference type="STRING" id="1032480.MLP_03860"/>
<dbReference type="Proteomes" id="UP000007947">
    <property type="component" value="Chromosome"/>
</dbReference>
<dbReference type="AlphaFoldDB" id="F5XJ74"/>
<dbReference type="InterPro" id="IPR013216">
    <property type="entry name" value="Methyltransf_11"/>
</dbReference>
<dbReference type="InterPro" id="IPR029063">
    <property type="entry name" value="SAM-dependent_MTases_sf"/>
</dbReference>
<organism evidence="5 6">
    <name type="scientific">Microlunatus phosphovorus (strain ATCC 700054 / DSM 10555 / JCM 9379 / NBRC 101784 / NCIMB 13414 / VKM Ac-1990 / NM-1)</name>
    <dbReference type="NCBI Taxonomy" id="1032480"/>
    <lineage>
        <taxon>Bacteria</taxon>
        <taxon>Bacillati</taxon>
        <taxon>Actinomycetota</taxon>
        <taxon>Actinomycetes</taxon>
        <taxon>Propionibacteriales</taxon>
        <taxon>Propionibacteriaceae</taxon>
        <taxon>Microlunatus</taxon>
    </lineage>
</organism>
<reference evidence="5 6" key="1">
    <citation type="submission" date="2011-05" db="EMBL/GenBank/DDBJ databases">
        <title>Whole genome sequence of Microlunatus phosphovorus NM-1.</title>
        <authorList>
            <person name="Hosoyama A."/>
            <person name="Sasaki K."/>
            <person name="Harada T."/>
            <person name="Igarashi R."/>
            <person name="Kawakoshi A."/>
            <person name="Sasagawa M."/>
            <person name="Fukada J."/>
            <person name="Nakamura S."/>
            <person name="Katano Y."/>
            <person name="Hanada S."/>
            <person name="Kamagata Y."/>
            <person name="Nakamura N."/>
            <person name="Yamazaki S."/>
            <person name="Fujita N."/>
        </authorList>
    </citation>
    <scope>NUCLEOTIDE SEQUENCE [LARGE SCALE GENOMIC DNA]</scope>
    <source>
        <strain evidence="6">ATCC 700054 / DSM 10555 / JCM 9379 / NBRC 101784 / NCIMB 13414 / VKM Ac-1990 / NM-1</strain>
    </source>
</reference>
<name>F5XJ74_MICPN</name>
<evidence type="ECO:0000256" key="2">
    <source>
        <dbReference type="ARBA" id="ARBA00022603"/>
    </source>
</evidence>
<dbReference type="EMBL" id="AP012204">
    <property type="protein sequence ID" value="BAK33400.1"/>
    <property type="molecule type" value="Genomic_DNA"/>
</dbReference>
<proteinExistence type="inferred from homology"/>
<dbReference type="PANTHER" id="PTHR44942:SF4">
    <property type="entry name" value="METHYLTRANSFERASE TYPE 11 DOMAIN-CONTAINING PROTEIN"/>
    <property type="match status" value="1"/>
</dbReference>
<dbReference type="PANTHER" id="PTHR44942">
    <property type="entry name" value="METHYLTRANSF_11 DOMAIN-CONTAINING PROTEIN"/>
    <property type="match status" value="1"/>
</dbReference>
<dbReference type="KEGG" id="mph:MLP_03860"/>
<keyword evidence="6" id="KW-1185">Reference proteome</keyword>
<accession>F5XJ74</accession>
<dbReference type="InterPro" id="IPR051052">
    <property type="entry name" value="Diverse_substrate_MTase"/>
</dbReference>
<dbReference type="Pfam" id="PF08241">
    <property type="entry name" value="Methyltransf_11"/>
    <property type="match status" value="1"/>
</dbReference>
<gene>
    <name evidence="5" type="ordered locus">MLP_03860</name>
</gene>
<dbReference type="SUPFAM" id="SSF53335">
    <property type="entry name" value="S-adenosyl-L-methionine-dependent methyltransferases"/>
    <property type="match status" value="1"/>
</dbReference>
<evidence type="ECO:0000313" key="6">
    <source>
        <dbReference type="Proteomes" id="UP000007947"/>
    </source>
</evidence>
<sequence>MYGHAGAVADNLRSIFDEDADLYDRSRPDYPPALFADLVNITGIGAGSTVVEIGPGTGQATRGLLATGAAITAVEIGANMARRLQTNLPDVRVVNAAFEDWTPPAAADLVTSFTAWHWVDRKVRARLVHQVLCAGGHLATVTTSHVRGGSVEFFDRAQESYLRWDPATDPDERLLPPDDIPPTTDEIDTSELFGPGVRRRYVRDIDYTADTYLDVLRTYSNHRAWPEDVRNGLLSELRSLINDDYGGVITKTYLHELRIAPALSASGGGRPPAC</sequence>
<dbReference type="GO" id="GO:0008757">
    <property type="term" value="F:S-adenosylmethionine-dependent methyltransferase activity"/>
    <property type="evidence" value="ECO:0007669"/>
    <property type="project" value="InterPro"/>
</dbReference>
<dbReference type="HOGENOM" id="CLU_049344_7_1_11"/>